<dbReference type="NCBIfam" id="TIGR01490">
    <property type="entry name" value="HAD-SF-IB-hyp1"/>
    <property type="match status" value="1"/>
</dbReference>
<gene>
    <name evidence="1" type="ORF">SAMN05421731_102296</name>
</gene>
<dbReference type="RefSeq" id="WP_097078390.1">
    <property type="nucleotide sequence ID" value="NZ_BAABHT010000003.1"/>
</dbReference>
<dbReference type="InterPro" id="IPR036412">
    <property type="entry name" value="HAD-like_sf"/>
</dbReference>
<dbReference type="InterPro" id="IPR006385">
    <property type="entry name" value="HAD_hydro_SerB1"/>
</dbReference>
<dbReference type="GO" id="GO:0036424">
    <property type="term" value="F:L-phosphoserine phosphatase activity"/>
    <property type="evidence" value="ECO:0007669"/>
    <property type="project" value="TreeGrafter"/>
</dbReference>
<reference evidence="2" key="1">
    <citation type="submission" date="2016-09" db="EMBL/GenBank/DDBJ databases">
        <authorList>
            <person name="Varghese N."/>
            <person name="Submissions S."/>
        </authorList>
    </citation>
    <scope>NUCLEOTIDE SEQUENCE [LARGE SCALE GENOMIC DNA]</scope>
    <source>
        <strain evidence="2">ANC 4466</strain>
    </source>
</reference>
<dbReference type="Gene3D" id="1.20.1440.100">
    <property type="entry name" value="SG protein - dephosphorylation function"/>
    <property type="match status" value="1"/>
</dbReference>
<dbReference type="GO" id="GO:0005737">
    <property type="term" value="C:cytoplasm"/>
    <property type="evidence" value="ECO:0007669"/>
    <property type="project" value="TreeGrafter"/>
</dbReference>
<keyword evidence="2" id="KW-1185">Reference proteome</keyword>
<keyword evidence="1" id="KW-0378">Hydrolase</keyword>
<dbReference type="Gene3D" id="3.40.50.1000">
    <property type="entry name" value="HAD superfamily/HAD-like"/>
    <property type="match status" value="1"/>
</dbReference>
<dbReference type="EMBL" id="OANT01000002">
    <property type="protein sequence ID" value="SNX44137.1"/>
    <property type="molecule type" value="Genomic_DNA"/>
</dbReference>
<dbReference type="GO" id="GO:0000287">
    <property type="term" value="F:magnesium ion binding"/>
    <property type="evidence" value="ECO:0007669"/>
    <property type="project" value="TreeGrafter"/>
</dbReference>
<dbReference type="Proteomes" id="UP000219042">
    <property type="component" value="Unassembled WGS sequence"/>
</dbReference>
<dbReference type="SUPFAM" id="SSF56784">
    <property type="entry name" value="HAD-like"/>
    <property type="match status" value="1"/>
</dbReference>
<dbReference type="PANTHER" id="PTHR43344">
    <property type="entry name" value="PHOSPHOSERINE PHOSPHATASE"/>
    <property type="match status" value="1"/>
</dbReference>
<evidence type="ECO:0000313" key="1">
    <source>
        <dbReference type="EMBL" id="SNX44137.1"/>
    </source>
</evidence>
<dbReference type="OrthoDB" id="9784466at2"/>
<sequence length="210" mass="24281">MPTDPNMTALALFDFDGTLCKQDSFTGFMQSALPKHSFYRKCLKISPQIAAYYLKLYPANRMRPLLFKTVFKDENAHKVHLIGQNYAKYLVEHCLNPEVLARLKWHQQQQHDVVIVSASLNLYLQPVAKLLNVELICTQVDADHHVLTGAYRSADCSCKEKVCRLKQHYDLNTFTKIYAYGNSHEDIHMLKVATHAYWINQKHQLQPFLG</sequence>
<dbReference type="AlphaFoldDB" id="A0A240E5W1"/>
<protein>
    <submittedName>
        <fullName evidence="1">HAD-superfamily subfamily IB hydrolase, TIGR01490</fullName>
    </submittedName>
</protein>
<dbReference type="GO" id="GO:0006564">
    <property type="term" value="P:L-serine biosynthetic process"/>
    <property type="evidence" value="ECO:0007669"/>
    <property type="project" value="TreeGrafter"/>
</dbReference>
<dbReference type="PANTHER" id="PTHR43344:SF14">
    <property type="entry name" value="HAD-IB FAMILY HYDROLASE"/>
    <property type="match status" value="1"/>
</dbReference>
<accession>A0A240E5W1</accession>
<dbReference type="NCBIfam" id="TIGR01488">
    <property type="entry name" value="HAD-SF-IB"/>
    <property type="match status" value="1"/>
</dbReference>
<dbReference type="InterPro" id="IPR023214">
    <property type="entry name" value="HAD_sf"/>
</dbReference>
<evidence type="ECO:0000313" key="2">
    <source>
        <dbReference type="Proteomes" id="UP000219042"/>
    </source>
</evidence>
<dbReference type="Pfam" id="PF12710">
    <property type="entry name" value="HAD"/>
    <property type="match status" value="1"/>
</dbReference>
<organism evidence="1 2">
    <name type="scientific">Acinetobacter puyangensis</name>
    <dbReference type="NCBI Taxonomy" id="1096779"/>
    <lineage>
        <taxon>Bacteria</taxon>
        <taxon>Pseudomonadati</taxon>
        <taxon>Pseudomonadota</taxon>
        <taxon>Gammaproteobacteria</taxon>
        <taxon>Moraxellales</taxon>
        <taxon>Moraxellaceae</taxon>
        <taxon>Acinetobacter</taxon>
    </lineage>
</organism>
<proteinExistence type="predicted"/>
<dbReference type="InterPro" id="IPR050582">
    <property type="entry name" value="HAD-like_SerB"/>
</dbReference>
<name>A0A240E5W1_9GAMM</name>